<organism evidence="3 4">
    <name type="scientific">Candida glabrata</name>
    <name type="common">Yeast</name>
    <name type="synonym">Torulopsis glabrata</name>
    <dbReference type="NCBI Taxonomy" id="5478"/>
    <lineage>
        <taxon>Eukaryota</taxon>
        <taxon>Fungi</taxon>
        <taxon>Dikarya</taxon>
        <taxon>Ascomycota</taxon>
        <taxon>Saccharomycotina</taxon>
        <taxon>Saccharomycetes</taxon>
        <taxon>Saccharomycetales</taxon>
        <taxon>Saccharomycetaceae</taxon>
        <taxon>Nakaseomyces</taxon>
    </lineage>
</organism>
<dbReference type="EMBL" id="LLZZ01000001">
    <property type="protein sequence ID" value="KTB14231.1"/>
    <property type="molecule type" value="Genomic_DNA"/>
</dbReference>
<keyword evidence="3" id="KW-0670">Pyruvate</keyword>
<protein>
    <submittedName>
        <fullName evidence="3">[Pyruvate dehydrogenase [acetyl-transferring]]-phosphatase 2, mitochondrial</fullName>
    </submittedName>
</protein>
<proteinExistence type="predicted"/>
<dbReference type="AlphaFoldDB" id="A0A0W0DPA5"/>
<dbReference type="CDD" id="cd00143">
    <property type="entry name" value="PP2Cc"/>
    <property type="match status" value="1"/>
</dbReference>
<feature type="domain" description="PPM-type phosphatase" evidence="1">
    <location>
        <begin position="62"/>
        <end position="462"/>
    </location>
</feature>
<evidence type="ECO:0000313" key="4">
    <source>
        <dbReference type="Proteomes" id="UP000054886"/>
    </source>
</evidence>
<dbReference type="InterPro" id="IPR036457">
    <property type="entry name" value="PPM-type-like_dom_sf"/>
</dbReference>
<dbReference type="PANTHER" id="PTHR13832">
    <property type="entry name" value="PROTEIN PHOSPHATASE 2C"/>
    <property type="match status" value="1"/>
</dbReference>
<evidence type="ECO:0000313" key="3">
    <source>
        <dbReference type="EMBL" id="KTB14231.1"/>
    </source>
</evidence>
<dbReference type="PANTHER" id="PTHR13832:SF589">
    <property type="entry name" value="[PYRUVATE DEHYDROGENASE [ACETYL-TRANSFERRING]]-PHOSPHATASE 2, MITOCHONDRIAL"/>
    <property type="match status" value="1"/>
</dbReference>
<dbReference type="VEuPathDB" id="FungiDB:B1J91_E00649g"/>
<dbReference type="PROSITE" id="PS51746">
    <property type="entry name" value="PPM_2"/>
    <property type="match status" value="1"/>
</dbReference>
<dbReference type="Proteomes" id="UP000054886">
    <property type="component" value="Unassembled WGS sequence"/>
</dbReference>
<dbReference type="VEuPathDB" id="FungiDB:CAGL0E00649g"/>
<name>A0A0W0DPA5_CANGB</name>
<dbReference type="VEuPathDB" id="FungiDB:GVI51_E00429"/>
<dbReference type="GO" id="GO:1901524">
    <property type="term" value="P:regulation of mitophagy"/>
    <property type="evidence" value="ECO:0007669"/>
    <property type="project" value="EnsemblFungi"/>
</dbReference>
<comment type="caution">
    <text evidence="3">The sequence shown here is derived from an EMBL/GenBank/DDBJ whole genome shotgun (WGS) entry which is preliminary data.</text>
</comment>
<dbReference type="GO" id="GO:0004741">
    <property type="term" value="F:[pyruvate dehydrogenase (acetyl-transferring)]-phosphatase activity"/>
    <property type="evidence" value="ECO:0007669"/>
    <property type="project" value="EnsemblFungi"/>
</dbReference>
<dbReference type="GO" id="GO:0005758">
    <property type="term" value="C:mitochondrial intermembrane space"/>
    <property type="evidence" value="ECO:0007669"/>
    <property type="project" value="EnsemblFungi"/>
</dbReference>
<evidence type="ECO:0000259" key="1">
    <source>
        <dbReference type="PROSITE" id="PS51746"/>
    </source>
</evidence>
<gene>
    <name evidence="2" type="ORF">AO440_000902</name>
    <name evidence="3" type="ORF">AO440_004697</name>
</gene>
<dbReference type="GO" id="GO:0005759">
    <property type="term" value="C:mitochondrial matrix"/>
    <property type="evidence" value="ECO:0007669"/>
    <property type="project" value="EnsemblFungi"/>
</dbReference>
<accession>A0A0W0DPA5</accession>
<reference evidence="3 4" key="1">
    <citation type="submission" date="2015-10" db="EMBL/GenBank/DDBJ databases">
        <title>Draft genomes sequences of Candida glabrata isolates 1A, 1B, 2A, 2B, 3A and 3B.</title>
        <authorList>
            <person name="Haavelsrud O.E."/>
            <person name="Gaustad P."/>
        </authorList>
    </citation>
    <scope>NUCLEOTIDE SEQUENCE [LARGE SCALE GENOMIC DNA]</scope>
    <source>
        <strain evidence="3">910700640</strain>
    </source>
</reference>
<evidence type="ECO:0000313" key="2">
    <source>
        <dbReference type="EMBL" id="KTA98814.1"/>
    </source>
</evidence>
<dbReference type="Gene3D" id="3.60.40.10">
    <property type="entry name" value="PPM-type phosphatase domain"/>
    <property type="match status" value="1"/>
</dbReference>
<dbReference type="GO" id="GO:0000422">
    <property type="term" value="P:autophagy of mitochondrion"/>
    <property type="evidence" value="ECO:0007669"/>
    <property type="project" value="EnsemblFungi"/>
</dbReference>
<dbReference type="InterPro" id="IPR015655">
    <property type="entry name" value="PP2C"/>
</dbReference>
<dbReference type="VEuPathDB" id="FungiDB:GWK60_E00429"/>
<dbReference type="Pfam" id="PF00481">
    <property type="entry name" value="PP2C"/>
    <property type="match status" value="1"/>
</dbReference>
<dbReference type="SMART" id="SM00332">
    <property type="entry name" value="PP2Cc"/>
    <property type="match status" value="1"/>
</dbReference>
<sequence length="491" mass="55163">MSCAQSYIHLIPSNVKEAAAKSLRAAGRAGGAGRVGSAGSGSGTGVQKSVSLKIHLEKFPSSIGHATSRVNRLHNEDSYSINMLRMPSRTEQLLAYKNKDLLSKNSRSVLNVSIFDGHGGEGRVSKLLAREFYKDIVAGYPSEQDFFHLLDRYRKLIGGKYWNDLYQSREQFYDKFIKNCNTKQELVLFGADQKGSRMIFDKWGNIIDKTSLLTDLERLRLYYSFLKFDLEKCCGFDDMESLPENFSEEEHLKRYSGGSTASSIFLSSYNNNLKTDDSFFIYPNGLFKLVVTQVGDTKIIICDKNGIAHPLTRLHHPTSSRESKRLNMDVKKEEEEADSFGEKRFLNKFANTRSFGDLVGKKEGLSSEPDIYSYLVGNTEQLPHSERSKLQFGGDECFICMVTDGVSDILSDQEIVDLITSTVNMRGLKTANPQYLAEEVVKFIEAVGDRHADNATCIILRLPNWGSWPTIDRTGAEREEKLMGSSKGERA</sequence>
<dbReference type="InterPro" id="IPR001932">
    <property type="entry name" value="PPM-type_phosphatase-like_dom"/>
</dbReference>
<dbReference type="OrthoDB" id="416093at2759"/>
<dbReference type="GO" id="GO:0016236">
    <property type="term" value="P:macroautophagy"/>
    <property type="evidence" value="ECO:0007669"/>
    <property type="project" value="EnsemblFungi"/>
</dbReference>
<dbReference type="SUPFAM" id="SSF81606">
    <property type="entry name" value="PP2C-like"/>
    <property type="match status" value="1"/>
</dbReference>
<dbReference type="EMBL" id="LLZZ01000151">
    <property type="protein sequence ID" value="KTA98814.1"/>
    <property type="molecule type" value="Genomic_DNA"/>
</dbReference>